<reference evidence="3" key="2">
    <citation type="submission" date="2020-09" db="EMBL/GenBank/DDBJ databases">
        <authorList>
            <person name="Sun Q."/>
            <person name="Sedlacek I."/>
        </authorList>
    </citation>
    <scope>NUCLEOTIDE SEQUENCE</scope>
    <source>
        <strain evidence="3">CCM 8711</strain>
    </source>
</reference>
<dbReference type="Pfam" id="PF13472">
    <property type="entry name" value="Lipase_GDSL_2"/>
    <property type="match status" value="1"/>
</dbReference>
<feature type="domain" description="SGNH hydrolase-type esterase" evidence="2">
    <location>
        <begin position="60"/>
        <end position="243"/>
    </location>
</feature>
<evidence type="ECO:0000256" key="1">
    <source>
        <dbReference type="SAM" id="SignalP"/>
    </source>
</evidence>
<gene>
    <name evidence="3" type="ORF">GCM10011425_07970</name>
</gene>
<dbReference type="InterPro" id="IPR036514">
    <property type="entry name" value="SGNH_hydro_sf"/>
</dbReference>
<evidence type="ECO:0000259" key="2">
    <source>
        <dbReference type="Pfam" id="PF13472"/>
    </source>
</evidence>
<dbReference type="InterPro" id="IPR013830">
    <property type="entry name" value="SGNH_hydro"/>
</dbReference>
<name>A0A917J5J4_9SPHI</name>
<accession>A0A917J5J4</accession>
<dbReference type="CDD" id="cd00229">
    <property type="entry name" value="SGNH_hydrolase"/>
    <property type="match status" value="1"/>
</dbReference>
<dbReference type="SUPFAM" id="SSF52266">
    <property type="entry name" value="SGNH hydrolase"/>
    <property type="match status" value="1"/>
</dbReference>
<dbReference type="Gene3D" id="3.40.50.1110">
    <property type="entry name" value="SGNH hydrolase"/>
    <property type="match status" value="1"/>
</dbReference>
<proteinExistence type="predicted"/>
<evidence type="ECO:0000313" key="3">
    <source>
        <dbReference type="EMBL" id="GGI49585.1"/>
    </source>
</evidence>
<keyword evidence="4" id="KW-1185">Reference proteome</keyword>
<reference evidence="3" key="1">
    <citation type="journal article" date="2014" name="Int. J. Syst. Evol. Microbiol.">
        <title>Complete genome sequence of Corynebacterium casei LMG S-19264T (=DSM 44701T), isolated from a smear-ripened cheese.</title>
        <authorList>
            <consortium name="US DOE Joint Genome Institute (JGI-PGF)"/>
            <person name="Walter F."/>
            <person name="Albersmeier A."/>
            <person name="Kalinowski J."/>
            <person name="Ruckert C."/>
        </authorList>
    </citation>
    <scope>NUCLEOTIDE SEQUENCE</scope>
    <source>
        <strain evidence="3">CCM 8711</strain>
    </source>
</reference>
<organism evidence="3 4">
    <name type="scientific">Mucilaginibacter galii</name>
    <dbReference type="NCBI Taxonomy" id="2005073"/>
    <lineage>
        <taxon>Bacteria</taxon>
        <taxon>Pseudomonadati</taxon>
        <taxon>Bacteroidota</taxon>
        <taxon>Sphingobacteriia</taxon>
        <taxon>Sphingobacteriales</taxon>
        <taxon>Sphingobacteriaceae</taxon>
        <taxon>Mucilaginibacter</taxon>
    </lineage>
</organism>
<feature type="chain" id="PRO_5037847693" description="SGNH hydrolase-type esterase domain-containing protein" evidence="1">
    <location>
        <begin position="24"/>
        <end position="261"/>
    </location>
</feature>
<dbReference type="RefSeq" id="WP_188413974.1">
    <property type="nucleotide sequence ID" value="NZ_BMDO01000001.1"/>
</dbReference>
<feature type="signal peptide" evidence="1">
    <location>
        <begin position="1"/>
        <end position="23"/>
    </location>
</feature>
<dbReference type="EMBL" id="BMDO01000001">
    <property type="protein sequence ID" value="GGI49585.1"/>
    <property type="molecule type" value="Genomic_DNA"/>
</dbReference>
<comment type="caution">
    <text evidence="3">The sequence shown here is derived from an EMBL/GenBank/DDBJ whole genome shotgun (WGS) entry which is preliminary data.</text>
</comment>
<evidence type="ECO:0000313" key="4">
    <source>
        <dbReference type="Proteomes" id="UP000662074"/>
    </source>
</evidence>
<dbReference type="Proteomes" id="UP000662074">
    <property type="component" value="Unassembled WGS sequence"/>
</dbReference>
<dbReference type="PROSITE" id="PS51257">
    <property type="entry name" value="PROKAR_LIPOPROTEIN"/>
    <property type="match status" value="1"/>
</dbReference>
<keyword evidence="1" id="KW-0732">Signal</keyword>
<sequence length="261" mass="29130">MYCNKLKLIALFVILAISSSCKKDSLTDDGFDPSVGPINIPASVDPDPIKQDTVNKYIVVIGSSTAAGYGASVRDSCWVARLRSKLIGDNKRFKVINFGVGGYSTYKLMPTGYVSEIENRPQVDTNKNVTAALKYHPALVIINLPSNDIAANFRDEEILKNYRVIIRTIASSRAEYIITGSQPRNFPAVEQRRRLKIVNDKMIGEYPTHIDDYLQKISTPTFGILKKYSAGDGIHLNNAGHKLIYQSIYDFPLFKNVADYK</sequence>
<protein>
    <recommendedName>
        <fullName evidence="2">SGNH hydrolase-type esterase domain-containing protein</fullName>
    </recommendedName>
</protein>
<dbReference type="AlphaFoldDB" id="A0A917J5J4"/>
<dbReference type="InterPro" id="IPR051532">
    <property type="entry name" value="Ester_Hydrolysis_Enzymes"/>
</dbReference>
<dbReference type="PANTHER" id="PTHR30383">
    <property type="entry name" value="THIOESTERASE 1/PROTEASE 1/LYSOPHOSPHOLIPASE L1"/>
    <property type="match status" value="1"/>
</dbReference>
<dbReference type="GO" id="GO:0016788">
    <property type="term" value="F:hydrolase activity, acting on ester bonds"/>
    <property type="evidence" value="ECO:0007669"/>
    <property type="project" value="UniProtKB-ARBA"/>
</dbReference>